<dbReference type="Proteomes" id="UP000324022">
    <property type="component" value="Unassembled WGS sequence"/>
</dbReference>
<feature type="signal peptide" evidence="1">
    <location>
        <begin position="1"/>
        <end position="19"/>
    </location>
</feature>
<dbReference type="GO" id="GO:0008237">
    <property type="term" value="F:metallopeptidase activity"/>
    <property type="evidence" value="ECO:0007669"/>
    <property type="project" value="InterPro"/>
</dbReference>
<keyword evidence="1" id="KW-0732">Signal</keyword>
<dbReference type="Pfam" id="PF13933">
    <property type="entry name" value="HRXXH"/>
    <property type="match status" value="1"/>
</dbReference>
<gene>
    <name evidence="3" type="ORF">UTRI_03610</name>
</gene>
<dbReference type="GO" id="GO:0009277">
    <property type="term" value="C:fungal-type cell wall"/>
    <property type="evidence" value="ECO:0007669"/>
    <property type="project" value="TreeGrafter"/>
</dbReference>
<dbReference type="PANTHER" id="PTHR39399:SF1">
    <property type="entry name" value="PROTEIN ZPS1"/>
    <property type="match status" value="1"/>
</dbReference>
<feature type="chain" id="PRO_5022947623" evidence="1">
    <location>
        <begin position="20"/>
        <end position="306"/>
    </location>
</feature>
<evidence type="ECO:0000313" key="4">
    <source>
        <dbReference type="Proteomes" id="UP000324022"/>
    </source>
</evidence>
<sequence>MQLTAPLLALTLAASAVTAAPFTSFLEARAAVNAGPEEQIDAVWKIHESCNGTQRAQISRAVSEMKKLAHNSINHILNHPMDEYFVKYFGAKADPAPVLGYYEQLVYGDKGNALLRCDNIDGNCRFPDWNGHWRGNNATSETVICDLSYVTRRPLEQLCAFGYQLGTDNPSQYFGADLMHRAFHVPEFVHEQIHHYADSYPDCLELAKTNSSAAVSNQHSLQYFALDIYSRKTVKWGCVGEVKAPTPKTSSAASAASSTAAAPASTSSSASATAAQVTAAPAASQTQKASADCHTHADGTIHCGTH</sequence>
<evidence type="ECO:0000256" key="1">
    <source>
        <dbReference type="SAM" id="SignalP"/>
    </source>
</evidence>
<dbReference type="OrthoDB" id="4689212at2759"/>
<dbReference type="EMBL" id="OOIN01000007">
    <property type="protein sequence ID" value="SPO24342.1"/>
    <property type="molecule type" value="Genomic_DNA"/>
</dbReference>
<dbReference type="GO" id="GO:0005576">
    <property type="term" value="C:extracellular region"/>
    <property type="evidence" value="ECO:0007669"/>
    <property type="project" value="TreeGrafter"/>
</dbReference>
<dbReference type="AlphaFoldDB" id="A0A5C3E1M7"/>
<name>A0A5C3E1M7_9BASI</name>
<dbReference type="InterPro" id="IPR029482">
    <property type="entry name" value="HRXXH"/>
</dbReference>
<protein>
    <submittedName>
        <fullName evidence="3">Related to ph-regulated antigen pra1</fullName>
    </submittedName>
</protein>
<reference evidence="3 4" key="1">
    <citation type="submission" date="2018-03" db="EMBL/GenBank/DDBJ databases">
        <authorList>
            <person name="Guldener U."/>
        </authorList>
    </citation>
    <scope>NUCLEOTIDE SEQUENCE [LARGE SCALE GENOMIC DNA]</scope>
    <source>
        <strain evidence="3 4">NBRC100155</strain>
    </source>
</reference>
<evidence type="ECO:0000313" key="3">
    <source>
        <dbReference type="EMBL" id="SPO24342.1"/>
    </source>
</evidence>
<dbReference type="GO" id="GO:0009986">
    <property type="term" value="C:cell surface"/>
    <property type="evidence" value="ECO:0007669"/>
    <property type="project" value="TreeGrafter"/>
</dbReference>
<dbReference type="SUPFAM" id="SSF55486">
    <property type="entry name" value="Metalloproteases ('zincins'), catalytic domain"/>
    <property type="match status" value="1"/>
</dbReference>
<dbReference type="PANTHER" id="PTHR39399">
    <property type="entry name" value="PROTEIN ZPS1"/>
    <property type="match status" value="1"/>
</dbReference>
<evidence type="ECO:0000259" key="2">
    <source>
        <dbReference type="Pfam" id="PF13933"/>
    </source>
</evidence>
<dbReference type="InterPro" id="IPR024079">
    <property type="entry name" value="MetalloPept_cat_dom_sf"/>
</dbReference>
<proteinExistence type="predicted"/>
<organism evidence="3 4">
    <name type="scientific">Ustilago trichophora</name>
    <dbReference type="NCBI Taxonomy" id="86804"/>
    <lineage>
        <taxon>Eukaryota</taxon>
        <taxon>Fungi</taxon>
        <taxon>Dikarya</taxon>
        <taxon>Basidiomycota</taxon>
        <taxon>Ustilaginomycotina</taxon>
        <taxon>Ustilaginomycetes</taxon>
        <taxon>Ustilaginales</taxon>
        <taxon>Ustilaginaceae</taxon>
        <taxon>Ustilago</taxon>
    </lineage>
</organism>
<dbReference type="Gene3D" id="3.40.390.10">
    <property type="entry name" value="Collagenase (Catalytic Domain)"/>
    <property type="match status" value="1"/>
</dbReference>
<feature type="domain" description="Putative peptidase" evidence="2">
    <location>
        <begin position="27"/>
        <end position="241"/>
    </location>
</feature>
<keyword evidence="4" id="KW-1185">Reference proteome</keyword>
<dbReference type="GO" id="GO:0005178">
    <property type="term" value="F:integrin binding"/>
    <property type="evidence" value="ECO:0007669"/>
    <property type="project" value="TreeGrafter"/>
</dbReference>
<accession>A0A5C3E1M7</accession>
<dbReference type="InterPro" id="IPR039124">
    <property type="entry name" value="PRA1-like"/>
</dbReference>
<dbReference type="GO" id="GO:0008270">
    <property type="term" value="F:zinc ion binding"/>
    <property type="evidence" value="ECO:0007669"/>
    <property type="project" value="TreeGrafter"/>
</dbReference>